<keyword evidence="4" id="KW-0255">Endonuclease</keyword>
<feature type="region of interest" description="Disordered" evidence="7">
    <location>
        <begin position="1"/>
        <end position="87"/>
    </location>
</feature>
<dbReference type="Gene3D" id="2.40.70.10">
    <property type="entry name" value="Acid Proteases"/>
    <property type="match status" value="1"/>
</dbReference>
<dbReference type="PANTHER" id="PTHR37984">
    <property type="entry name" value="PROTEIN CBG26694"/>
    <property type="match status" value="1"/>
</dbReference>
<dbReference type="PROSITE" id="PS00141">
    <property type="entry name" value="ASP_PROTEASE"/>
    <property type="match status" value="1"/>
</dbReference>
<dbReference type="InterPro" id="IPR012337">
    <property type="entry name" value="RNaseH-like_sf"/>
</dbReference>
<dbReference type="OrthoDB" id="422540at2759"/>
<feature type="compositionally biased region" description="Basic and acidic residues" evidence="7">
    <location>
        <begin position="308"/>
        <end position="320"/>
    </location>
</feature>
<dbReference type="InterPro" id="IPR041588">
    <property type="entry name" value="Integrase_H2C2"/>
</dbReference>
<protein>
    <recommendedName>
        <fullName evidence="8">Integrase catalytic domain-containing protein</fullName>
    </recommendedName>
</protein>
<dbReference type="InterPro" id="IPR021109">
    <property type="entry name" value="Peptidase_aspartic_dom_sf"/>
</dbReference>
<dbReference type="Gene3D" id="3.30.420.10">
    <property type="entry name" value="Ribonuclease H-like superfamily/Ribonuclease H"/>
    <property type="match status" value="1"/>
</dbReference>
<dbReference type="Proteomes" id="UP000265515">
    <property type="component" value="Unassembled WGS sequence"/>
</dbReference>
<dbReference type="GO" id="GO:0004519">
    <property type="term" value="F:endonuclease activity"/>
    <property type="evidence" value="ECO:0007669"/>
    <property type="project" value="UniProtKB-KW"/>
</dbReference>
<dbReference type="InterPro" id="IPR001969">
    <property type="entry name" value="Aspartic_peptidase_AS"/>
</dbReference>
<gene>
    <name evidence="9" type="ORF">CBR_g49965</name>
</gene>
<dbReference type="SUPFAM" id="SSF53098">
    <property type="entry name" value="Ribonuclease H-like"/>
    <property type="match status" value="1"/>
</dbReference>
<dbReference type="GO" id="GO:0015074">
    <property type="term" value="P:DNA integration"/>
    <property type="evidence" value="ECO:0007669"/>
    <property type="project" value="InterPro"/>
</dbReference>
<dbReference type="PANTHER" id="PTHR37984:SF5">
    <property type="entry name" value="PROTEIN NYNRIN-LIKE"/>
    <property type="match status" value="1"/>
</dbReference>
<dbReference type="CDD" id="cd01647">
    <property type="entry name" value="RT_LTR"/>
    <property type="match status" value="1"/>
</dbReference>
<feature type="compositionally biased region" description="Low complexity" evidence="7">
    <location>
        <begin position="32"/>
        <end position="41"/>
    </location>
</feature>
<evidence type="ECO:0000313" key="10">
    <source>
        <dbReference type="Proteomes" id="UP000265515"/>
    </source>
</evidence>
<evidence type="ECO:0000256" key="3">
    <source>
        <dbReference type="ARBA" id="ARBA00022722"/>
    </source>
</evidence>
<keyword evidence="1" id="KW-0808">Transferase</keyword>
<feature type="compositionally biased region" description="Basic and acidic residues" evidence="7">
    <location>
        <begin position="1539"/>
        <end position="1558"/>
    </location>
</feature>
<dbReference type="InterPro" id="IPR000477">
    <property type="entry name" value="RT_dom"/>
</dbReference>
<feature type="region of interest" description="Disordered" evidence="7">
    <location>
        <begin position="1599"/>
        <end position="1638"/>
    </location>
</feature>
<feature type="region of interest" description="Disordered" evidence="7">
    <location>
        <begin position="1440"/>
        <end position="1491"/>
    </location>
</feature>
<evidence type="ECO:0000256" key="1">
    <source>
        <dbReference type="ARBA" id="ARBA00022679"/>
    </source>
</evidence>
<feature type="compositionally biased region" description="Gly residues" evidence="7">
    <location>
        <begin position="42"/>
        <end position="54"/>
    </location>
</feature>
<feature type="compositionally biased region" description="Basic and acidic residues" evidence="7">
    <location>
        <begin position="1440"/>
        <end position="1463"/>
    </location>
</feature>
<proteinExistence type="predicted"/>
<feature type="compositionally biased region" description="Gly residues" evidence="7">
    <location>
        <begin position="61"/>
        <end position="87"/>
    </location>
</feature>
<dbReference type="Gene3D" id="3.30.70.270">
    <property type="match status" value="2"/>
</dbReference>
<dbReference type="CDD" id="cd00303">
    <property type="entry name" value="retropepsin_like"/>
    <property type="match status" value="1"/>
</dbReference>
<dbReference type="InterPro" id="IPR001584">
    <property type="entry name" value="Integrase_cat-core"/>
</dbReference>
<dbReference type="Pfam" id="PF17921">
    <property type="entry name" value="Integrase_H2C2"/>
    <property type="match status" value="1"/>
</dbReference>
<dbReference type="Pfam" id="PF00078">
    <property type="entry name" value="RVT_1"/>
    <property type="match status" value="1"/>
</dbReference>
<keyword evidence="5" id="KW-0378">Hydrolase</keyword>
<evidence type="ECO:0000256" key="5">
    <source>
        <dbReference type="ARBA" id="ARBA00022801"/>
    </source>
</evidence>
<dbReference type="PROSITE" id="PS50994">
    <property type="entry name" value="INTEGRASE"/>
    <property type="match status" value="1"/>
</dbReference>
<evidence type="ECO:0000259" key="8">
    <source>
        <dbReference type="PROSITE" id="PS50994"/>
    </source>
</evidence>
<dbReference type="Gene3D" id="1.10.340.70">
    <property type="match status" value="1"/>
</dbReference>
<dbReference type="Gramene" id="GBG65169">
    <property type="protein sequence ID" value="GBG65169"/>
    <property type="gene ID" value="CBR_g49965"/>
</dbReference>
<name>A0A388K575_CHABU</name>
<feature type="region of interest" description="Disordered" evidence="7">
    <location>
        <begin position="1533"/>
        <end position="1574"/>
    </location>
</feature>
<feature type="compositionally biased region" description="Acidic residues" evidence="7">
    <location>
        <begin position="296"/>
        <end position="307"/>
    </location>
</feature>
<dbReference type="GO" id="GO:0003964">
    <property type="term" value="F:RNA-directed DNA polymerase activity"/>
    <property type="evidence" value="ECO:0007669"/>
    <property type="project" value="UniProtKB-KW"/>
</dbReference>
<evidence type="ECO:0000256" key="4">
    <source>
        <dbReference type="ARBA" id="ARBA00022759"/>
    </source>
</evidence>
<evidence type="ECO:0000256" key="6">
    <source>
        <dbReference type="ARBA" id="ARBA00022918"/>
    </source>
</evidence>
<dbReference type="InterPro" id="IPR043502">
    <property type="entry name" value="DNA/RNA_pol_sf"/>
</dbReference>
<organism evidence="9 10">
    <name type="scientific">Chara braunii</name>
    <name type="common">Braun's stonewort</name>
    <dbReference type="NCBI Taxonomy" id="69332"/>
    <lineage>
        <taxon>Eukaryota</taxon>
        <taxon>Viridiplantae</taxon>
        <taxon>Streptophyta</taxon>
        <taxon>Charophyceae</taxon>
        <taxon>Charales</taxon>
        <taxon>Characeae</taxon>
        <taxon>Chara</taxon>
    </lineage>
</organism>
<keyword evidence="2" id="KW-0548">Nucleotidyltransferase</keyword>
<dbReference type="GO" id="GO:0006508">
    <property type="term" value="P:proteolysis"/>
    <property type="evidence" value="ECO:0007669"/>
    <property type="project" value="InterPro"/>
</dbReference>
<keyword evidence="10" id="KW-1185">Reference proteome</keyword>
<keyword evidence="3" id="KW-0540">Nuclease</keyword>
<dbReference type="EMBL" id="BFEA01000059">
    <property type="protein sequence ID" value="GBG65169.1"/>
    <property type="molecule type" value="Genomic_DNA"/>
</dbReference>
<feature type="domain" description="Integrase catalytic" evidence="8">
    <location>
        <begin position="1078"/>
        <end position="1253"/>
    </location>
</feature>
<dbReference type="SUPFAM" id="SSF50630">
    <property type="entry name" value="Acid proteases"/>
    <property type="match status" value="1"/>
</dbReference>
<feature type="region of interest" description="Disordered" evidence="7">
    <location>
        <begin position="263"/>
        <end position="332"/>
    </location>
</feature>
<comment type="caution">
    <text evidence="9">The sequence shown here is derived from an EMBL/GenBank/DDBJ whole genome shotgun (WGS) entry which is preliminary data.</text>
</comment>
<evidence type="ECO:0000256" key="7">
    <source>
        <dbReference type="SAM" id="MobiDB-lite"/>
    </source>
</evidence>
<accession>A0A388K575</accession>
<dbReference type="GO" id="GO:0003676">
    <property type="term" value="F:nucleic acid binding"/>
    <property type="evidence" value="ECO:0007669"/>
    <property type="project" value="InterPro"/>
</dbReference>
<dbReference type="Pfam" id="PF13975">
    <property type="entry name" value="gag-asp_proteas"/>
    <property type="match status" value="1"/>
</dbReference>
<dbReference type="InterPro" id="IPR043128">
    <property type="entry name" value="Rev_trsase/Diguanyl_cyclase"/>
</dbReference>
<dbReference type="InterPro" id="IPR036397">
    <property type="entry name" value="RNaseH_sf"/>
</dbReference>
<sequence length="1638" mass="185434">MVPYVGPQASMSPPSYPAVQAQPLAPPPSPAPSSQGNVAGEAGQGQGNQGNGGRGGDRGRGGNGGGRGGQWDGQGDSGQGNQGGQGCGRARFDWKSAICQHCGKQGHTIRFCNIRREDEKSGLIYSNMDGDIYDQLGEYIDRKIPGGVRAEAHRRLAARQAPLAMFRLWQERDDPPIKVEEVESGEEVTQGLQTGAIRGEFVITESDEDDESEPVEPVSILIGKMEDLWEKMRRYHQKLVDIYEEVKDWKTGIPKVFLYESDPESVPGRQGYPEVATVGSGPRFGMLPERRKEVVEVEDDNEEDEQDERLRQEEDQTAERRAKKTGAQEEAEPVLLDAAPKKKKYAVRLEEGFDVKNVIDRLLEGHNDLVTLKKIMASAPKLLNELKGRLSRRLVRNVHLSMILPKEAEWAETGTKMDWKCVACGMVDLAVKGSKCAAMVDTGAEMNIIREADALRFGLEIDRSDCGILHAANCNAMFCETASNMLIEVGRVKARACFFVMPDVDHGILLGRSFLCKTKMLMFNKHDGTLILIMCDLACGNYETLRWVQDLQRLNTVTVRDGGGLPNADALSESCVGRPIILLIDLYSGYDQFLVYLSDRSVTAMRTPRGLIYMNMAPQGWTNPMAMVQRHMIRAMKTVSLHITQPYIDDLAVKGPKEKESDEVLPGVRRFVWKHIQDLDKVLSLLEEHNLTASGAKSKHCIRKATILGFVCTESGRWPDVKKTDKIVEWHAPFHSITDVRSFLRTCNFSRTFVKNFAVKTKHLRKLVRQDQEWVWGEEQKKVVARMKEEFKEGGLVLGAPYYEVTEEGGAVEVMPLVDDFLDQEEDVRLHINAWSLRVPSCVGQPMWFATKGYERKSELVLKPFEEEDPWGSKDVQWMTKLALAGTRSLVDEVRTIEEGSDQVGRYEQLMGGMYLLTNTLLEGDFDQVGSPSSTEGEGLVPASQDDEFKEGEIKEAFRAEEYDGIYLELRLLLSCEMRNRDASERAQKMRHLYLVRDGHLFVKRQVGNPKRVVCGRDRQINITVALHDGIAGGHQRVNVTYTKISELYYWDGMMQMVAKLCRSSVPCQERFPQRLGESLHPRLEKEVGAVVHLDLLFMPIGDHGYNYIFDARDNLSGFVNGRAIRTKTSPNLVSCIEEYYPRYPFVREFMMDRGSEFTCQEVQELLSGYGVVANYTTAAHSQTNAPVERGHSTITNLLAKGTEGKPKQWSRYLRATFFMENITVKRITKYVSATLWCGIHATFPIESFLKTWRPQDLEVNLFFEELLDIRVRQVGAIEERIWEASNQVERSRMDDKACWDRMAHVRKVPLRVGDVVLLYDSSLEKQWSKKLDKRWPGPYRIVRCADFGAYQIEELNGTTWKDWVSGTRLKKFVAREEVGNVEEFIPAYEQFMHKQRIVRDEWMQSLLLWTRKAERLLARQVRDTARDWETCRTLLREAFRRPDPSQPRVERRQRSKRQRDPEPMEALPSRGGRKALAGREGRGAYPECGLGPVTFQRFTEELRGSPQHTEAEAPSGEEALHELEAHLDVSQWRIPQSGERREGPAKEVPHEGARTEGQEMVQEAGQGIRTEPVPGEVIEIGEDTPPHEPVMETLPEVGPEAVREGEEGPQQEEIPLPAPRGSPSPEMMAEAEREETG</sequence>
<dbReference type="InterPro" id="IPR050951">
    <property type="entry name" value="Retrovirus_Pol_polyprotein"/>
</dbReference>
<evidence type="ECO:0000313" key="9">
    <source>
        <dbReference type="EMBL" id="GBG65169.1"/>
    </source>
</evidence>
<keyword evidence="6" id="KW-0695">RNA-directed DNA polymerase</keyword>
<dbReference type="GO" id="GO:0004190">
    <property type="term" value="F:aspartic-type endopeptidase activity"/>
    <property type="evidence" value="ECO:0007669"/>
    <property type="project" value="InterPro"/>
</dbReference>
<reference evidence="9 10" key="1">
    <citation type="journal article" date="2018" name="Cell">
        <title>The Chara Genome: Secondary Complexity and Implications for Plant Terrestrialization.</title>
        <authorList>
            <person name="Nishiyama T."/>
            <person name="Sakayama H."/>
            <person name="Vries J.D."/>
            <person name="Buschmann H."/>
            <person name="Saint-Marcoux D."/>
            <person name="Ullrich K.K."/>
            <person name="Haas F.B."/>
            <person name="Vanderstraeten L."/>
            <person name="Becker D."/>
            <person name="Lang D."/>
            <person name="Vosolsobe S."/>
            <person name="Rombauts S."/>
            <person name="Wilhelmsson P.K.I."/>
            <person name="Janitza P."/>
            <person name="Kern R."/>
            <person name="Heyl A."/>
            <person name="Rumpler F."/>
            <person name="Villalobos L.I.A.C."/>
            <person name="Clay J.M."/>
            <person name="Skokan R."/>
            <person name="Toyoda A."/>
            <person name="Suzuki Y."/>
            <person name="Kagoshima H."/>
            <person name="Schijlen E."/>
            <person name="Tajeshwar N."/>
            <person name="Catarino B."/>
            <person name="Hetherington A.J."/>
            <person name="Saltykova A."/>
            <person name="Bonnot C."/>
            <person name="Breuninger H."/>
            <person name="Symeonidi A."/>
            <person name="Radhakrishnan G.V."/>
            <person name="Van Nieuwerburgh F."/>
            <person name="Deforce D."/>
            <person name="Chang C."/>
            <person name="Karol K.G."/>
            <person name="Hedrich R."/>
            <person name="Ulvskov P."/>
            <person name="Glockner G."/>
            <person name="Delwiche C.F."/>
            <person name="Petrasek J."/>
            <person name="Van de Peer Y."/>
            <person name="Friml J."/>
            <person name="Beilby M."/>
            <person name="Dolan L."/>
            <person name="Kohara Y."/>
            <person name="Sugano S."/>
            <person name="Fujiyama A."/>
            <person name="Delaux P.-M."/>
            <person name="Quint M."/>
            <person name="TheiBen G."/>
            <person name="Hagemann M."/>
            <person name="Harholt J."/>
            <person name="Dunand C."/>
            <person name="Zachgo S."/>
            <person name="Langdale J."/>
            <person name="Maumus F."/>
            <person name="Straeten D.V.D."/>
            <person name="Gould S.B."/>
            <person name="Rensing S.A."/>
        </authorList>
    </citation>
    <scope>NUCLEOTIDE SEQUENCE [LARGE SCALE GENOMIC DNA]</scope>
    <source>
        <strain evidence="9 10">S276</strain>
    </source>
</reference>
<evidence type="ECO:0000256" key="2">
    <source>
        <dbReference type="ARBA" id="ARBA00022695"/>
    </source>
</evidence>
<dbReference type="SUPFAM" id="SSF56672">
    <property type="entry name" value="DNA/RNA polymerases"/>
    <property type="match status" value="1"/>
</dbReference>